<keyword evidence="1 2" id="KW-0808">Transferase</keyword>
<dbReference type="GO" id="GO:0008476">
    <property type="term" value="F:protein-tyrosine sulfotransferase activity"/>
    <property type="evidence" value="ECO:0007669"/>
    <property type="project" value="InterPro"/>
</dbReference>
<comment type="caution">
    <text evidence="2">The sequence shown here is derived from an EMBL/GenBank/DDBJ whole genome shotgun (WGS) entry which is preliminary data.</text>
</comment>
<reference evidence="2 3" key="1">
    <citation type="submission" date="2018-03" db="EMBL/GenBank/DDBJ databases">
        <title>Genomic Encyclopedia of Archaeal and Bacterial Type Strains, Phase II (KMG-II): from individual species to whole genera.</title>
        <authorList>
            <person name="Goeker M."/>
        </authorList>
    </citation>
    <scope>NUCLEOTIDE SEQUENCE [LARGE SCALE GENOMIC DNA]</scope>
    <source>
        <strain evidence="2 3">DSM 45601</strain>
    </source>
</reference>
<evidence type="ECO:0000256" key="1">
    <source>
        <dbReference type="ARBA" id="ARBA00022679"/>
    </source>
</evidence>
<protein>
    <submittedName>
        <fullName evidence="2">Sulfotransferase family protein</fullName>
    </submittedName>
</protein>
<dbReference type="InterPro" id="IPR026634">
    <property type="entry name" value="TPST-like"/>
</dbReference>
<keyword evidence="3" id="KW-1185">Reference proteome</keyword>
<evidence type="ECO:0000313" key="2">
    <source>
        <dbReference type="EMBL" id="PRY01842.1"/>
    </source>
</evidence>
<organism evidence="2 3">
    <name type="scientific">Allonocardiopsis opalescens</name>
    <dbReference type="NCBI Taxonomy" id="1144618"/>
    <lineage>
        <taxon>Bacteria</taxon>
        <taxon>Bacillati</taxon>
        <taxon>Actinomycetota</taxon>
        <taxon>Actinomycetes</taxon>
        <taxon>Streptosporangiales</taxon>
        <taxon>Allonocardiopsis</taxon>
    </lineage>
</organism>
<dbReference type="Proteomes" id="UP000237846">
    <property type="component" value="Unassembled WGS sequence"/>
</dbReference>
<name>A0A2T0QD75_9ACTN</name>
<accession>A0A2T0QD75</accession>
<dbReference type="InterPro" id="IPR027417">
    <property type="entry name" value="P-loop_NTPase"/>
</dbReference>
<dbReference type="Gene3D" id="3.40.50.300">
    <property type="entry name" value="P-loop containing nucleotide triphosphate hydrolases"/>
    <property type="match status" value="1"/>
</dbReference>
<gene>
    <name evidence="2" type="ORF">CLV72_101439</name>
</gene>
<dbReference type="OrthoDB" id="9777890at2"/>
<dbReference type="EMBL" id="PVZC01000001">
    <property type="protein sequence ID" value="PRY01842.1"/>
    <property type="molecule type" value="Genomic_DNA"/>
</dbReference>
<dbReference type="RefSeq" id="WP_106238251.1">
    <property type="nucleotide sequence ID" value="NZ_PVZC01000001.1"/>
</dbReference>
<dbReference type="PANTHER" id="PTHR12788:SF10">
    <property type="entry name" value="PROTEIN-TYROSINE SULFOTRANSFERASE"/>
    <property type="match status" value="1"/>
</dbReference>
<dbReference type="AlphaFoldDB" id="A0A2T0QD75"/>
<evidence type="ECO:0000313" key="3">
    <source>
        <dbReference type="Proteomes" id="UP000237846"/>
    </source>
</evidence>
<sequence length="269" mass="29926">MRLPQHTLVFVGGLHHSGACQLSDALAAHPDVSVLAGTPDAEDSTEHRQSVYPPDTVYGGAGRFCFDAEAHLTESSPLVRRSAAQRLLHDWGRYWDLSKRVLVETAPPNLVMTRFLQRLYPDAVFVLMVRHPVAVSVETRHSRWTASMQSLLEHWLTAHELFLSDAPHVRRYEVVRYEDLLAEPERVLSGLCARLRLGGHPLGGAARRIVPSGPDAGALERRWPVSGRTMDRLRERFDATAGAFGYRIDSAELAEPRTTMSQSVTSMAS</sequence>
<dbReference type="PANTHER" id="PTHR12788">
    <property type="entry name" value="PROTEIN-TYROSINE SULFOTRANSFERASE 2"/>
    <property type="match status" value="1"/>
</dbReference>
<proteinExistence type="predicted"/>
<dbReference type="Pfam" id="PF13469">
    <property type="entry name" value="Sulfotransfer_3"/>
    <property type="match status" value="1"/>
</dbReference>
<dbReference type="SUPFAM" id="SSF52540">
    <property type="entry name" value="P-loop containing nucleoside triphosphate hydrolases"/>
    <property type="match status" value="1"/>
</dbReference>